<accession>A0A378SN41</accession>
<reference evidence="1 2" key="1">
    <citation type="submission" date="2018-06" db="EMBL/GenBank/DDBJ databases">
        <authorList>
            <consortium name="Pathogen Informatics"/>
            <person name="Doyle S."/>
        </authorList>
    </citation>
    <scope>NUCLEOTIDE SEQUENCE [LARGE SCALE GENOMIC DNA]</scope>
    <source>
        <strain evidence="1 2">NCTC10742</strain>
    </source>
</reference>
<dbReference type="AlphaFoldDB" id="A0A378SN41"/>
<dbReference type="RefSeq" id="WP_115327398.1">
    <property type="nucleotide sequence ID" value="NZ_JACKST010000104.1"/>
</dbReference>
<evidence type="ECO:0000313" key="1">
    <source>
        <dbReference type="EMBL" id="STZ43548.1"/>
    </source>
</evidence>
<proteinExistence type="predicted"/>
<organism evidence="1 2">
    <name type="scientific">Mycolicibacterium gilvum</name>
    <dbReference type="NCBI Taxonomy" id="1804"/>
    <lineage>
        <taxon>Bacteria</taxon>
        <taxon>Bacillati</taxon>
        <taxon>Actinomycetota</taxon>
        <taxon>Actinomycetes</taxon>
        <taxon>Mycobacteriales</taxon>
        <taxon>Mycobacteriaceae</taxon>
        <taxon>Mycolicibacterium</taxon>
    </lineage>
</organism>
<dbReference type="Proteomes" id="UP000254291">
    <property type="component" value="Unassembled WGS sequence"/>
</dbReference>
<sequence>MSDELVLPTADAERLDRRIRLLTNSIGDSLSKLYDLIEQAKAGQIHLALGYASWTAYVADACRINVKIGREQRRKIVGWLSGEGMSQRAIADVVGSSVATVNADLGVQNRTPEPRPDDLVNEDVVDPQEIEHGLNLLVDDGLMSAADAEQIARGVAEIKSTGCDGKQYPARRQPDVTPRRRPIADEFSHEILKWHPRVDRIAKLAADDRVARNVDALAGYRNDLIRFRDTIDAAIDQLGAVTA</sequence>
<evidence type="ECO:0000313" key="2">
    <source>
        <dbReference type="Proteomes" id="UP000254291"/>
    </source>
</evidence>
<gene>
    <name evidence="1" type="ORF">NCTC10742_02774</name>
</gene>
<protein>
    <submittedName>
        <fullName evidence="1">Uncharacterized protein</fullName>
    </submittedName>
</protein>
<dbReference type="EMBL" id="UGQM01000001">
    <property type="protein sequence ID" value="STZ43548.1"/>
    <property type="molecule type" value="Genomic_DNA"/>
</dbReference>
<name>A0A378SN41_9MYCO</name>